<keyword evidence="2" id="KW-0067">ATP-binding</keyword>
<keyword evidence="1" id="KW-0547">Nucleotide-binding</keyword>
<dbReference type="GO" id="GO:0005524">
    <property type="term" value="F:ATP binding"/>
    <property type="evidence" value="ECO:0007669"/>
    <property type="project" value="UniProtKB-KW"/>
</dbReference>
<dbReference type="Gene3D" id="3.40.50.300">
    <property type="entry name" value="P-loop containing nucleotide triphosphate hydrolases"/>
    <property type="match status" value="1"/>
</dbReference>
<accession>A0A6J7ZYV9</accession>
<dbReference type="PANTHER" id="PTHR24223:SF330">
    <property type="entry name" value="ATP-BINDING CASSETTE SUB-FAMILY C MEMBER 10"/>
    <property type="match status" value="1"/>
</dbReference>
<dbReference type="SUPFAM" id="SSF52540">
    <property type="entry name" value="P-loop containing nucleoside triphosphate hydrolases"/>
    <property type="match status" value="1"/>
</dbReference>
<dbReference type="GO" id="GO:0042626">
    <property type="term" value="F:ATPase-coupled transmembrane transporter activity"/>
    <property type="evidence" value="ECO:0007669"/>
    <property type="project" value="TreeGrafter"/>
</dbReference>
<sequence>MLCMMSHSRHIQGRRSALWEGLDLENPVYFKSRLAIIPQDPFLFSGTVRENLDPTSSHIDSDLYNVLERCHLKAPVDRLGDLKADVGERGRNFSVEQRQLVCLAWALLTRARVLCIEEATASIDFETDQLIQETIKQEFHDSTVLTIAHRIDTILNSDRVLVMSEGSVAEFDQPIILLQKTESLFFKLVHK</sequence>
<protein>
    <submittedName>
        <fullName evidence="4">ABCC10</fullName>
    </submittedName>
</protein>
<dbReference type="Proteomes" id="UP000507470">
    <property type="component" value="Unassembled WGS sequence"/>
</dbReference>
<evidence type="ECO:0000313" key="4">
    <source>
        <dbReference type="EMBL" id="CAC5358049.1"/>
    </source>
</evidence>
<evidence type="ECO:0000256" key="2">
    <source>
        <dbReference type="ARBA" id="ARBA00022840"/>
    </source>
</evidence>
<feature type="domain" description="ABC transporter" evidence="3">
    <location>
        <begin position="26"/>
        <end position="121"/>
    </location>
</feature>
<reference evidence="4 5" key="1">
    <citation type="submission" date="2020-06" db="EMBL/GenBank/DDBJ databases">
        <authorList>
            <person name="Li R."/>
            <person name="Bekaert M."/>
        </authorList>
    </citation>
    <scope>NUCLEOTIDE SEQUENCE [LARGE SCALE GENOMIC DNA]</scope>
    <source>
        <strain evidence="5">wild</strain>
    </source>
</reference>
<dbReference type="AlphaFoldDB" id="A0A6J7ZYV9"/>
<dbReference type="InterPro" id="IPR027417">
    <property type="entry name" value="P-loop_NTPase"/>
</dbReference>
<dbReference type="InterPro" id="IPR003439">
    <property type="entry name" value="ABC_transporter-like_ATP-bd"/>
</dbReference>
<keyword evidence="5" id="KW-1185">Reference proteome</keyword>
<proteinExistence type="predicted"/>
<organism evidence="4 5">
    <name type="scientific">Mytilus coruscus</name>
    <name type="common">Sea mussel</name>
    <dbReference type="NCBI Taxonomy" id="42192"/>
    <lineage>
        <taxon>Eukaryota</taxon>
        <taxon>Metazoa</taxon>
        <taxon>Spiralia</taxon>
        <taxon>Lophotrochozoa</taxon>
        <taxon>Mollusca</taxon>
        <taxon>Bivalvia</taxon>
        <taxon>Autobranchia</taxon>
        <taxon>Pteriomorphia</taxon>
        <taxon>Mytilida</taxon>
        <taxon>Mytiloidea</taxon>
        <taxon>Mytilidae</taxon>
        <taxon>Mytilinae</taxon>
        <taxon>Mytilus</taxon>
    </lineage>
</organism>
<name>A0A6J7ZYV9_MYTCO</name>
<evidence type="ECO:0000259" key="3">
    <source>
        <dbReference type="Pfam" id="PF00005"/>
    </source>
</evidence>
<dbReference type="FunFam" id="3.40.50.300:FF:003492">
    <property type="entry name" value="AGAP012735-PA"/>
    <property type="match status" value="1"/>
</dbReference>
<dbReference type="GO" id="GO:0016020">
    <property type="term" value="C:membrane"/>
    <property type="evidence" value="ECO:0007669"/>
    <property type="project" value="TreeGrafter"/>
</dbReference>
<dbReference type="PANTHER" id="PTHR24223">
    <property type="entry name" value="ATP-BINDING CASSETTE SUB-FAMILY C"/>
    <property type="match status" value="1"/>
</dbReference>
<gene>
    <name evidence="4" type="ORF">MCOR_1471</name>
</gene>
<dbReference type="EMBL" id="CACVKT020000292">
    <property type="protein sequence ID" value="CAC5358049.1"/>
    <property type="molecule type" value="Genomic_DNA"/>
</dbReference>
<dbReference type="OrthoDB" id="6500128at2759"/>
<dbReference type="InterPro" id="IPR050173">
    <property type="entry name" value="ABC_transporter_C-like"/>
</dbReference>
<dbReference type="Pfam" id="PF00005">
    <property type="entry name" value="ABC_tran"/>
    <property type="match status" value="1"/>
</dbReference>
<evidence type="ECO:0000256" key="1">
    <source>
        <dbReference type="ARBA" id="ARBA00022741"/>
    </source>
</evidence>
<dbReference type="GO" id="GO:0016887">
    <property type="term" value="F:ATP hydrolysis activity"/>
    <property type="evidence" value="ECO:0007669"/>
    <property type="project" value="InterPro"/>
</dbReference>
<evidence type="ECO:0000313" key="5">
    <source>
        <dbReference type="Proteomes" id="UP000507470"/>
    </source>
</evidence>